<feature type="compositionally biased region" description="Low complexity" evidence="3">
    <location>
        <begin position="634"/>
        <end position="665"/>
    </location>
</feature>
<feature type="compositionally biased region" description="Acidic residues" evidence="3">
    <location>
        <begin position="496"/>
        <end position="506"/>
    </location>
</feature>
<evidence type="ECO:0000256" key="2">
    <source>
        <dbReference type="ARBA" id="ARBA00022737"/>
    </source>
</evidence>
<feature type="region of interest" description="Disordered" evidence="3">
    <location>
        <begin position="632"/>
        <end position="665"/>
    </location>
</feature>
<feature type="compositionally biased region" description="Low complexity" evidence="3">
    <location>
        <begin position="1786"/>
        <end position="1804"/>
    </location>
</feature>
<dbReference type="Gene3D" id="3.80.10.10">
    <property type="entry name" value="Ribonuclease Inhibitor"/>
    <property type="match status" value="2"/>
</dbReference>
<dbReference type="SUPFAM" id="SSF52047">
    <property type="entry name" value="RNI-like"/>
    <property type="match status" value="1"/>
</dbReference>
<sequence length="1813" mass="191026">MTVTANNIPTPLPLSAAAERTELATTADVAAANSASAASAASEHQPEAEPEPEPAAFDVQMRTQQQQKIRIYHGAKQSAVWRTDSLASNSSSSNRSEAGSTEVMATSRAHSGYSTAPSLLQRKFSDSSFNAATMPRRVSFPESDKELVTGYLEPANPWEKVCQVSSIAEISELYVKSCYKHHTQPLKNIMEHLKALDLHLARQPLLSLKGIQLTPNDCEPLEEIFMRIQYKAIDLSECPLNESCLSALCQMIEYYEAANELDISYNKEQMTVRGWGLCTHMVGRSQELQMLNAEGNQISKVGAENLGAALSLSNLHTLKLEHCGLKGPPLTNFCCKLYHNKILKELWLGYNDLDCTDAQHIADMLRFNHSIELIDISNNNIRDEGAMYLVQALILQATELERRSGLPLQRARAIEDDELVSPMETTASAQLAGRSEQCSSQIQSEAHATDPSTTPKAIDVLETVVEQQPAAGAAAGAAAAEEPSTSEPAVALLVDVDNDADDDNTETDTVRTLRSGNQSATGQSMLDKLLSMNSDSSSEEAPSNISTDTLAACCSEDISEISNDVYDAAGKLQSAAAATTSTDESTTTLVDPILDQLTPSIQQQQSSQTERNLCDITPSTEAKTVEPHETCVQNNNANSHNNNNNNNSSNSNNSNSNSNHNHNNNPVILNQIAATEVASVAVSSSGAASIFEVTAEESDCINGMAGPSGSRPLDMNKNAKNAGDDFEDTHSTDSAFESASEGDISRHLPDEFSRLSVSLESTRLDDMAKEMAIETATIASESTECLLVAEEAATPASTPTPVVHMLPQSQPQLDTTEVIVATVPKVTIAAKEKEPSASPCPSPTPTPPPPSTSPGGVSSGLRRTESSCAYLNQSTRNRSQSSDSLCSENSLDGSTSAADPHLAEKLTKNDTLSRRQLVDATLEAANRAPSGLKALALWSNNLTKECGPCIAELLSRSSSLELLNIGKNCLSNDFVATIKDSLTRNTTLTTLGLQSAHLSAKGIETLASILTFGGNSKLQRIDIRDNKLEVESLNIIAEVLKSNKTITQIDINDEPKRLTIGSDAHLDYTRVLGTVRSMCSRNEKMQAEELELAEKAANVGGGNSSNSSSSNNNGGSSNGTIGGSGIKNRCRGGYYLGSRKISLTCHSRPLVDAATGTVSAALAVTAMPTPAAKLEVKRKTNARLRSPGPSPPTISPSSSPNRSRFHVSRVNEIGSPLTSPLAQMPPQHPPTPRSASSCMSIPTASGVSSISSSSSSSSNGGIGAGGLLGSQSSLNAMAVLPLPTSSSLPSMASVTSSTQTVKRLSVSPRSRFHVSRIYEDPQTPPIHLPPTPMLKSARKAAAVAQLAEATITAVEHEPTLSASTMTTAATTTAMPISSVIIVEPSPTVADNENNAHQQSTNGMEPEQAAIQKLSPNSPSTSSSSCSTSPVSVSSATSSTSSGASNVTTDNTDNPGSPKEPATIVVAKSCPIAVFGDNDITLTKDSAAGAVLSAAASISTDAGNPPAESTPTATGQQQQQQQQQQQLQQPATRARKSSWIANPTTVDKLLTLFNPSAIFQRSSSPESKAAPASAVAPLTNNAQNITTTTTTSNAATGGSGDVNVTLLATRKTTPPARGNGGSNNATTTAAATAAGGAGSLVTGASGLETGAGSSSFLDTASRQLRDFGKQVFRQNLSFNNSGDGMGAAAQLDVNPSAVAMATSPILSNVAESPSPPECNAVHMPLSLKRELKENISPEHTINEETLHTLQKLSRVEDMTLKAEAAAELGDIEIVMHSEVSDMPEMEQQQQQQQQLQPTQQQQPQQEDLGAGLGR</sequence>
<feature type="region of interest" description="Disordered" evidence="3">
    <location>
        <begin position="1173"/>
        <end position="1260"/>
    </location>
</feature>
<protein>
    <submittedName>
        <fullName evidence="4">Uncharacterized protein</fullName>
    </submittedName>
</protein>
<feature type="region of interest" description="Disordered" evidence="3">
    <location>
        <begin position="1096"/>
        <end position="1123"/>
    </location>
</feature>
<feature type="region of interest" description="Disordered" evidence="3">
    <location>
        <begin position="495"/>
        <end position="523"/>
    </location>
</feature>
<feature type="compositionally biased region" description="Low complexity" evidence="3">
    <location>
        <begin position="83"/>
        <end position="102"/>
    </location>
</feature>
<dbReference type="InParanoid" id="B4LRE6"/>
<dbReference type="InterPro" id="IPR032675">
    <property type="entry name" value="LRR_dom_sf"/>
</dbReference>
<dbReference type="PANTHER" id="PTHR24112:SF9">
    <property type="entry name" value="PROTEIN PHOSPHATASE 1 REGULATORY SUBUNIT 37"/>
    <property type="match status" value="1"/>
</dbReference>
<feature type="region of interest" description="Disordered" evidence="3">
    <location>
        <begin position="1388"/>
        <end position="1461"/>
    </location>
</feature>
<feature type="region of interest" description="Disordered" evidence="3">
    <location>
        <begin position="427"/>
        <end position="453"/>
    </location>
</feature>
<feature type="compositionally biased region" description="Polar residues" evidence="3">
    <location>
        <begin position="1233"/>
        <end position="1243"/>
    </location>
</feature>
<feature type="compositionally biased region" description="Polar residues" evidence="3">
    <location>
        <begin position="436"/>
        <end position="453"/>
    </location>
</feature>
<feature type="compositionally biased region" description="Polar residues" evidence="3">
    <location>
        <begin position="1388"/>
        <end position="1402"/>
    </location>
</feature>
<feature type="region of interest" description="Disordered" evidence="3">
    <location>
        <begin position="83"/>
        <end position="104"/>
    </location>
</feature>
<gene>
    <name evidence="4" type="primary">Dvir\GJ21485</name>
    <name evidence="4" type="ORF">Dvir_GJ21485</name>
</gene>
<feature type="region of interest" description="Disordered" evidence="3">
    <location>
        <begin position="831"/>
        <end position="903"/>
    </location>
</feature>
<dbReference type="SMART" id="SM00368">
    <property type="entry name" value="LRR_RI"/>
    <property type="match status" value="5"/>
</dbReference>
<feature type="region of interest" description="Disordered" evidence="3">
    <location>
        <begin position="1497"/>
        <end position="1539"/>
    </location>
</feature>
<feature type="compositionally biased region" description="Low complexity" evidence="3">
    <location>
        <begin position="1515"/>
        <end position="1528"/>
    </location>
</feature>
<evidence type="ECO:0000256" key="1">
    <source>
        <dbReference type="ARBA" id="ARBA00022614"/>
    </source>
</evidence>
<feature type="compositionally biased region" description="Polar residues" evidence="3">
    <location>
        <begin position="510"/>
        <end position="523"/>
    </location>
</feature>
<keyword evidence="5" id="KW-1185">Reference proteome</keyword>
<feature type="compositionally biased region" description="Low complexity" evidence="3">
    <location>
        <begin position="1104"/>
        <end position="1115"/>
    </location>
</feature>
<dbReference type="PANTHER" id="PTHR24112">
    <property type="entry name" value="LEUCINE-RICH REPEAT, ISOFORM F-RELATED"/>
    <property type="match status" value="1"/>
</dbReference>
<keyword evidence="2" id="KW-0677">Repeat</keyword>
<reference evidence="4 5" key="1">
    <citation type="journal article" date="2007" name="Nature">
        <title>Evolution of genes and genomes on the Drosophila phylogeny.</title>
        <authorList>
            <consortium name="Drosophila 12 Genomes Consortium"/>
            <person name="Clark A.G."/>
            <person name="Eisen M.B."/>
            <person name="Smith D.R."/>
            <person name="Bergman C.M."/>
            <person name="Oliver B."/>
            <person name="Markow T.A."/>
            <person name="Kaufman T.C."/>
            <person name="Kellis M."/>
            <person name="Gelbart W."/>
            <person name="Iyer V.N."/>
            <person name="Pollard D.A."/>
            <person name="Sackton T.B."/>
            <person name="Larracuente A.M."/>
            <person name="Singh N.D."/>
            <person name="Abad J.P."/>
            <person name="Abt D.N."/>
            <person name="Adryan B."/>
            <person name="Aguade M."/>
            <person name="Akashi H."/>
            <person name="Anderson W.W."/>
            <person name="Aquadro C.F."/>
            <person name="Ardell D.H."/>
            <person name="Arguello R."/>
            <person name="Artieri C.G."/>
            <person name="Barbash D.A."/>
            <person name="Barker D."/>
            <person name="Barsanti P."/>
            <person name="Batterham P."/>
            <person name="Batzoglou S."/>
            <person name="Begun D."/>
            <person name="Bhutkar A."/>
            <person name="Blanco E."/>
            <person name="Bosak S.A."/>
            <person name="Bradley R.K."/>
            <person name="Brand A.D."/>
            <person name="Brent M.R."/>
            <person name="Brooks A.N."/>
            <person name="Brown R.H."/>
            <person name="Butlin R.K."/>
            <person name="Caggese C."/>
            <person name="Calvi B.R."/>
            <person name="Bernardo de Carvalho A."/>
            <person name="Caspi A."/>
            <person name="Castrezana S."/>
            <person name="Celniker S.E."/>
            <person name="Chang J.L."/>
            <person name="Chapple C."/>
            <person name="Chatterji S."/>
            <person name="Chinwalla A."/>
            <person name="Civetta A."/>
            <person name="Clifton S.W."/>
            <person name="Comeron J.M."/>
            <person name="Costello J.C."/>
            <person name="Coyne J.A."/>
            <person name="Daub J."/>
            <person name="David R.G."/>
            <person name="Delcher A.L."/>
            <person name="Delehaunty K."/>
            <person name="Do C.B."/>
            <person name="Ebling H."/>
            <person name="Edwards K."/>
            <person name="Eickbush T."/>
            <person name="Evans J.D."/>
            <person name="Filipski A."/>
            <person name="Findeiss S."/>
            <person name="Freyhult E."/>
            <person name="Fulton L."/>
            <person name="Fulton R."/>
            <person name="Garcia A.C."/>
            <person name="Gardiner A."/>
            <person name="Garfield D.A."/>
            <person name="Garvin B.E."/>
            <person name="Gibson G."/>
            <person name="Gilbert D."/>
            <person name="Gnerre S."/>
            <person name="Godfrey J."/>
            <person name="Good R."/>
            <person name="Gotea V."/>
            <person name="Gravely B."/>
            <person name="Greenberg A.J."/>
            <person name="Griffiths-Jones S."/>
            <person name="Gross S."/>
            <person name="Guigo R."/>
            <person name="Gustafson E.A."/>
            <person name="Haerty W."/>
            <person name="Hahn M.W."/>
            <person name="Halligan D.L."/>
            <person name="Halpern A.L."/>
            <person name="Halter G.M."/>
            <person name="Han M.V."/>
            <person name="Heger A."/>
            <person name="Hillier L."/>
            <person name="Hinrichs A.S."/>
            <person name="Holmes I."/>
            <person name="Hoskins R.A."/>
            <person name="Hubisz M.J."/>
            <person name="Hultmark D."/>
            <person name="Huntley M.A."/>
            <person name="Jaffe D.B."/>
            <person name="Jagadeeshan S."/>
            <person name="Jeck W.R."/>
            <person name="Johnson J."/>
            <person name="Jones C.D."/>
            <person name="Jordan W.C."/>
            <person name="Karpen G.H."/>
            <person name="Kataoka E."/>
            <person name="Keightley P.D."/>
            <person name="Kheradpour P."/>
            <person name="Kirkness E.F."/>
            <person name="Koerich L.B."/>
            <person name="Kristiansen K."/>
            <person name="Kudrna D."/>
            <person name="Kulathinal R.J."/>
            <person name="Kumar S."/>
            <person name="Kwok R."/>
            <person name="Lander E."/>
            <person name="Langley C.H."/>
            <person name="Lapoint R."/>
            <person name="Lazzaro B.P."/>
            <person name="Lee S.J."/>
            <person name="Levesque L."/>
            <person name="Li R."/>
            <person name="Lin C.F."/>
            <person name="Lin M.F."/>
            <person name="Lindblad-Toh K."/>
            <person name="Llopart A."/>
            <person name="Long M."/>
            <person name="Low L."/>
            <person name="Lozovsky E."/>
            <person name="Lu J."/>
            <person name="Luo M."/>
            <person name="Machado C.A."/>
            <person name="Makalowski W."/>
            <person name="Marzo M."/>
            <person name="Matsuda M."/>
            <person name="Matzkin L."/>
            <person name="McAllister B."/>
            <person name="McBride C.S."/>
            <person name="McKernan B."/>
            <person name="McKernan K."/>
            <person name="Mendez-Lago M."/>
            <person name="Minx P."/>
            <person name="Mollenhauer M.U."/>
            <person name="Montooth K."/>
            <person name="Mount S.M."/>
            <person name="Mu X."/>
            <person name="Myers E."/>
            <person name="Negre B."/>
            <person name="Newfeld S."/>
            <person name="Nielsen R."/>
            <person name="Noor M.A."/>
            <person name="O'Grady P."/>
            <person name="Pachter L."/>
            <person name="Papaceit M."/>
            <person name="Parisi M.J."/>
            <person name="Parisi M."/>
            <person name="Parts L."/>
            <person name="Pedersen J.S."/>
            <person name="Pesole G."/>
            <person name="Phillippy A.M."/>
            <person name="Ponting C.P."/>
            <person name="Pop M."/>
            <person name="Porcelli D."/>
            <person name="Powell J.R."/>
            <person name="Prohaska S."/>
            <person name="Pruitt K."/>
            <person name="Puig M."/>
            <person name="Quesneville H."/>
            <person name="Ram K.R."/>
            <person name="Rand D."/>
            <person name="Rasmussen M.D."/>
            <person name="Reed L.K."/>
            <person name="Reenan R."/>
            <person name="Reily A."/>
            <person name="Remington K.A."/>
            <person name="Rieger T.T."/>
            <person name="Ritchie M.G."/>
            <person name="Robin C."/>
            <person name="Rogers Y.H."/>
            <person name="Rohde C."/>
            <person name="Rozas J."/>
            <person name="Rubenfield M.J."/>
            <person name="Ruiz A."/>
            <person name="Russo S."/>
            <person name="Salzberg S.L."/>
            <person name="Sanchez-Gracia A."/>
            <person name="Saranga D.J."/>
            <person name="Sato H."/>
            <person name="Schaeffer S.W."/>
            <person name="Schatz M.C."/>
            <person name="Schlenke T."/>
            <person name="Schwartz R."/>
            <person name="Segarra C."/>
            <person name="Singh R.S."/>
            <person name="Sirot L."/>
            <person name="Sirota M."/>
            <person name="Sisneros N.B."/>
            <person name="Smith C.D."/>
            <person name="Smith T.F."/>
            <person name="Spieth J."/>
            <person name="Stage D.E."/>
            <person name="Stark A."/>
            <person name="Stephan W."/>
            <person name="Strausberg R.L."/>
            <person name="Strempel S."/>
            <person name="Sturgill D."/>
            <person name="Sutton G."/>
            <person name="Sutton G.G."/>
            <person name="Tao W."/>
            <person name="Teichmann S."/>
            <person name="Tobari Y.N."/>
            <person name="Tomimura Y."/>
            <person name="Tsolas J.M."/>
            <person name="Valente V.L."/>
            <person name="Venter E."/>
            <person name="Venter J.C."/>
            <person name="Vicario S."/>
            <person name="Vieira F.G."/>
            <person name="Vilella A.J."/>
            <person name="Villasante A."/>
            <person name="Walenz B."/>
            <person name="Wang J."/>
            <person name="Wasserman M."/>
            <person name="Watts T."/>
            <person name="Wilson D."/>
            <person name="Wilson R.K."/>
            <person name="Wing R.A."/>
            <person name="Wolfner M.F."/>
            <person name="Wong A."/>
            <person name="Wong G.K."/>
            <person name="Wu C.I."/>
            <person name="Wu G."/>
            <person name="Yamamoto D."/>
            <person name="Yang H.P."/>
            <person name="Yang S.P."/>
            <person name="Yorke J.A."/>
            <person name="Yoshida K."/>
            <person name="Zdobnov E."/>
            <person name="Zhang P."/>
            <person name="Zhang Y."/>
            <person name="Zimin A.V."/>
            <person name="Baldwin J."/>
            <person name="Abdouelleil A."/>
            <person name="Abdulkadir J."/>
            <person name="Abebe A."/>
            <person name="Abera B."/>
            <person name="Abreu J."/>
            <person name="Acer S.C."/>
            <person name="Aftuck L."/>
            <person name="Alexander A."/>
            <person name="An P."/>
            <person name="Anderson E."/>
            <person name="Anderson S."/>
            <person name="Arachi H."/>
            <person name="Azer M."/>
            <person name="Bachantsang P."/>
            <person name="Barry A."/>
            <person name="Bayul T."/>
            <person name="Berlin A."/>
            <person name="Bessette D."/>
            <person name="Bloom T."/>
            <person name="Blye J."/>
            <person name="Boguslavskiy L."/>
            <person name="Bonnet C."/>
            <person name="Boukhgalter B."/>
            <person name="Bourzgui I."/>
            <person name="Brown A."/>
            <person name="Cahill P."/>
            <person name="Channer S."/>
            <person name="Cheshatsang Y."/>
            <person name="Chuda L."/>
            <person name="Citroen M."/>
            <person name="Collymore A."/>
            <person name="Cooke P."/>
            <person name="Costello M."/>
            <person name="D'Aco K."/>
            <person name="Daza R."/>
            <person name="De Haan G."/>
            <person name="DeGray S."/>
            <person name="DeMaso C."/>
            <person name="Dhargay N."/>
            <person name="Dooley K."/>
            <person name="Dooley E."/>
            <person name="Doricent M."/>
            <person name="Dorje P."/>
            <person name="Dorjee K."/>
            <person name="Dupes A."/>
            <person name="Elong R."/>
            <person name="Falk J."/>
            <person name="Farina A."/>
            <person name="Faro S."/>
            <person name="Ferguson D."/>
            <person name="Fisher S."/>
            <person name="Foley C.D."/>
            <person name="Franke A."/>
            <person name="Friedrich D."/>
            <person name="Gadbois L."/>
            <person name="Gearin G."/>
            <person name="Gearin C.R."/>
            <person name="Giannoukos G."/>
            <person name="Goode T."/>
            <person name="Graham J."/>
            <person name="Grandbois E."/>
            <person name="Grewal S."/>
            <person name="Gyaltsen K."/>
            <person name="Hafez N."/>
            <person name="Hagos B."/>
            <person name="Hall J."/>
            <person name="Henson C."/>
            <person name="Hollinger A."/>
            <person name="Honan T."/>
            <person name="Huard M.D."/>
            <person name="Hughes L."/>
            <person name="Hurhula B."/>
            <person name="Husby M.E."/>
            <person name="Kamat A."/>
            <person name="Kanga B."/>
            <person name="Kashin S."/>
            <person name="Khazanovich D."/>
            <person name="Kisner P."/>
            <person name="Lance K."/>
            <person name="Lara M."/>
            <person name="Lee W."/>
            <person name="Lennon N."/>
            <person name="Letendre F."/>
            <person name="LeVine R."/>
            <person name="Lipovsky A."/>
            <person name="Liu X."/>
            <person name="Liu J."/>
            <person name="Liu S."/>
            <person name="Lokyitsang T."/>
            <person name="Lokyitsang Y."/>
            <person name="Lubonja R."/>
            <person name="Lui A."/>
            <person name="MacDonald P."/>
            <person name="Magnisalis V."/>
            <person name="Maru K."/>
            <person name="Matthews C."/>
            <person name="McCusker W."/>
            <person name="McDonough S."/>
            <person name="Mehta T."/>
            <person name="Meldrim J."/>
            <person name="Meneus L."/>
            <person name="Mihai O."/>
            <person name="Mihalev A."/>
            <person name="Mihova T."/>
            <person name="Mittelman R."/>
            <person name="Mlenga V."/>
            <person name="Montmayeur A."/>
            <person name="Mulrain L."/>
            <person name="Navidi A."/>
            <person name="Naylor J."/>
            <person name="Negash T."/>
            <person name="Nguyen T."/>
            <person name="Nguyen N."/>
            <person name="Nicol R."/>
            <person name="Norbu C."/>
            <person name="Norbu N."/>
            <person name="Novod N."/>
            <person name="O'Neill B."/>
            <person name="Osman S."/>
            <person name="Markiewicz E."/>
            <person name="Oyono O.L."/>
            <person name="Patti C."/>
            <person name="Phunkhang P."/>
            <person name="Pierre F."/>
            <person name="Priest M."/>
            <person name="Raghuraman S."/>
            <person name="Rege F."/>
            <person name="Reyes R."/>
            <person name="Rise C."/>
            <person name="Rogov P."/>
            <person name="Ross K."/>
            <person name="Ryan E."/>
            <person name="Settipalli S."/>
            <person name="Shea T."/>
            <person name="Sherpa N."/>
            <person name="Shi L."/>
            <person name="Shih D."/>
            <person name="Sparrow T."/>
            <person name="Spaulding J."/>
            <person name="Stalker J."/>
            <person name="Stange-Thomann N."/>
            <person name="Stavropoulos S."/>
            <person name="Stone C."/>
            <person name="Strader C."/>
            <person name="Tesfaye S."/>
            <person name="Thomson T."/>
            <person name="Thoulutsang Y."/>
            <person name="Thoulutsang D."/>
            <person name="Topham K."/>
            <person name="Topping I."/>
            <person name="Tsamla T."/>
            <person name="Vassiliev H."/>
            <person name="Vo A."/>
            <person name="Wangchuk T."/>
            <person name="Wangdi T."/>
            <person name="Weiand M."/>
            <person name="Wilkinson J."/>
            <person name="Wilson A."/>
            <person name="Yadav S."/>
            <person name="Young G."/>
            <person name="Yu Q."/>
            <person name="Zembek L."/>
            <person name="Zhong D."/>
            <person name="Zimmer A."/>
            <person name="Zwirko Z."/>
            <person name="Jaffe D.B."/>
            <person name="Alvarez P."/>
            <person name="Brockman W."/>
            <person name="Butler J."/>
            <person name="Chin C."/>
            <person name="Gnerre S."/>
            <person name="Grabherr M."/>
            <person name="Kleber M."/>
            <person name="Mauceli E."/>
            <person name="MacCallum I."/>
        </authorList>
    </citation>
    <scope>NUCLEOTIDE SEQUENCE [LARGE SCALE GENOMIC DNA]</scope>
    <source>
        <strain evidence="5">Tucson 15010-1051.87</strain>
    </source>
</reference>
<accession>B4LRE6</accession>
<dbReference type="EMBL" id="CH940649">
    <property type="protein sequence ID" value="EDW64616.2"/>
    <property type="molecule type" value="Genomic_DNA"/>
</dbReference>
<organism evidence="4 5">
    <name type="scientific">Drosophila virilis</name>
    <name type="common">Fruit fly</name>
    <dbReference type="NCBI Taxonomy" id="7244"/>
    <lineage>
        <taxon>Eukaryota</taxon>
        <taxon>Metazoa</taxon>
        <taxon>Ecdysozoa</taxon>
        <taxon>Arthropoda</taxon>
        <taxon>Hexapoda</taxon>
        <taxon>Insecta</taxon>
        <taxon>Pterygota</taxon>
        <taxon>Neoptera</taxon>
        <taxon>Endopterygota</taxon>
        <taxon>Diptera</taxon>
        <taxon>Brachycera</taxon>
        <taxon>Muscomorpha</taxon>
        <taxon>Ephydroidea</taxon>
        <taxon>Drosophilidae</taxon>
        <taxon>Drosophila</taxon>
    </lineage>
</organism>
<feature type="compositionally biased region" description="Low complexity" evidence="3">
    <location>
        <begin position="1245"/>
        <end position="1259"/>
    </location>
</feature>
<dbReference type="HOGENOM" id="CLU_238876_0_0_1"/>
<name>B4LRE6_DROVI</name>
<dbReference type="eggNOG" id="KOG1908">
    <property type="taxonomic scope" value="Eukaryota"/>
</dbReference>
<dbReference type="FunCoup" id="B4LRE6">
    <property type="interactions" value="4"/>
</dbReference>
<evidence type="ECO:0000256" key="3">
    <source>
        <dbReference type="SAM" id="MobiDB-lite"/>
    </source>
</evidence>
<evidence type="ECO:0000313" key="5">
    <source>
        <dbReference type="Proteomes" id="UP000008792"/>
    </source>
</evidence>
<evidence type="ECO:0000313" key="4">
    <source>
        <dbReference type="EMBL" id="EDW64616.2"/>
    </source>
</evidence>
<dbReference type="InterPro" id="IPR051279">
    <property type="entry name" value="PP1-Reg/Actin-Interact_Protein"/>
</dbReference>
<feature type="region of interest" description="Disordered" evidence="3">
    <location>
        <begin position="1774"/>
        <end position="1813"/>
    </location>
</feature>
<feature type="compositionally biased region" description="Low complexity" evidence="3">
    <location>
        <begin position="1414"/>
        <end position="1448"/>
    </location>
</feature>
<dbReference type="OrthoDB" id="10034042at2759"/>
<dbReference type="Proteomes" id="UP000008792">
    <property type="component" value="Unassembled WGS sequence"/>
</dbReference>
<feature type="compositionally biased region" description="Polar residues" evidence="3">
    <location>
        <begin position="866"/>
        <end position="897"/>
    </location>
</feature>
<feature type="compositionally biased region" description="Low complexity" evidence="3">
    <location>
        <begin position="27"/>
        <end position="43"/>
    </location>
</feature>
<feature type="region of interest" description="Disordered" evidence="3">
    <location>
        <begin position="27"/>
        <end position="53"/>
    </location>
</feature>
<feature type="compositionally biased region" description="Pro residues" evidence="3">
    <location>
        <begin position="838"/>
        <end position="852"/>
    </location>
</feature>
<keyword evidence="1" id="KW-0433">Leucine-rich repeat</keyword>
<proteinExistence type="predicted"/>